<accession>A0A832TC31</accession>
<dbReference type="InterPro" id="IPR004788">
    <property type="entry name" value="Ribose5P_isomerase_type_A"/>
</dbReference>
<dbReference type="PANTHER" id="PTHR11934">
    <property type="entry name" value="RIBOSE-5-PHOSPHATE ISOMERASE"/>
    <property type="match status" value="1"/>
</dbReference>
<dbReference type="SUPFAM" id="SSF75445">
    <property type="entry name" value="D-ribose-5-phosphate isomerase (RpiA), lid domain"/>
    <property type="match status" value="1"/>
</dbReference>
<dbReference type="GO" id="GO:0004751">
    <property type="term" value="F:ribose-5-phosphate isomerase activity"/>
    <property type="evidence" value="ECO:0007669"/>
    <property type="project" value="UniProtKB-UniRule"/>
</dbReference>
<dbReference type="OMA" id="ACHVQEK"/>
<dbReference type="Gene3D" id="3.40.50.1360">
    <property type="match status" value="1"/>
</dbReference>
<dbReference type="GO" id="GO:0006014">
    <property type="term" value="P:D-ribose metabolic process"/>
    <property type="evidence" value="ECO:0007669"/>
    <property type="project" value="TreeGrafter"/>
</dbReference>
<dbReference type="PANTHER" id="PTHR11934:SF0">
    <property type="entry name" value="RIBOSE-5-PHOSPHATE ISOMERASE"/>
    <property type="match status" value="1"/>
</dbReference>
<evidence type="ECO:0000313" key="3">
    <source>
        <dbReference type="EMBL" id="HII70891.1"/>
    </source>
</evidence>
<dbReference type="GO" id="GO:0005829">
    <property type="term" value="C:cytosol"/>
    <property type="evidence" value="ECO:0007669"/>
    <property type="project" value="TreeGrafter"/>
</dbReference>
<dbReference type="CDD" id="cd01398">
    <property type="entry name" value="RPI_A"/>
    <property type="match status" value="1"/>
</dbReference>
<dbReference type="AlphaFoldDB" id="A0A832TC31"/>
<dbReference type="EC" id="5.3.1.6" evidence="2"/>
<dbReference type="Gene3D" id="3.30.70.260">
    <property type="match status" value="1"/>
</dbReference>
<evidence type="ECO:0000256" key="2">
    <source>
        <dbReference type="NCBIfam" id="TIGR00021"/>
    </source>
</evidence>
<dbReference type="EMBL" id="DUJS01000004">
    <property type="protein sequence ID" value="HII70891.1"/>
    <property type="molecule type" value="Genomic_DNA"/>
</dbReference>
<dbReference type="RefSeq" id="WP_011020033.1">
    <property type="nucleotide sequence ID" value="NZ_DUJS01000004.1"/>
</dbReference>
<dbReference type="GeneID" id="1478260"/>
<gene>
    <name evidence="3" type="primary">rpiA</name>
    <name evidence="3" type="ORF">HA336_06645</name>
</gene>
<sequence length="212" mass="23063">MSGKRNAARKAAEEVCRRGYEVIGVGAGTTVEAFLEELVKREADVLVFTTIPGTIDACRRIGLNVTTIPPEELPVAIDGADAVDPDGNLLKGGGACHSLEKAIDYTADEFWVVVDESKLVENLWELPVPVEVLRGCYELTVRTLEEFGEVRPRTCDEKYGPVVSDSGNPIVDLHVDDWDPAELERELNSVPGVVECGVFPGDKVDRIIVGRS</sequence>
<organism evidence="3 4">
    <name type="scientific">Methanopyrus kandleri</name>
    <dbReference type="NCBI Taxonomy" id="2320"/>
    <lineage>
        <taxon>Archaea</taxon>
        <taxon>Methanobacteriati</taxon>
        <taxon>Methanobacteriota</taxon>
        <taxon>Methanomada group</taxon>
        <taxon>Methanopyri</taxon>
        <taxon>Methanopyrales</taxon>
        <taxon>Methanopyraceae</taxon>
        <taxon>Methanopyrus</taxon>
    </lineage>
</organism>
<reference evidence="3" key="1">
    <citation type="journal article" date="2020" name="bioRxiv">
        <title>A rank-normalized archaeal taxonomy based on genome phylogeny resolves widespread incomplete and uneven classifications.</title>
        <authorList>
            <person name="Rinke C."/>
            <person name="Chuvochina M."/>
            <person name="Mussig A.J."/>
            <person name="Chaumeil P.-A."/>
            <person name="Waite D.W."/>
            <person name="Whitman W.B."/>
            <person name="Parks D.H."/>
            <person name="Hugenholtz P."/>
        </authorList>
    </citation>
    <scope>NUCLEOTIDE SEQUENCE</scope>
    <source>
        <strain evidence="3">UBA8853</strain>
    </source>
</reference>
<dbReference type="Proteomes" id="UP000619545">
    <property type="component" value="Unassembled WGS sequence"/>
</dbReference>
<protein>
    <recommendedName>
        <fullName evidence="2">Ribose 5-phosphate isomerase A</fullName>
        <ecNumber evidence="2">5.3.1.6</ecNumber>
    </recommendedName>
</protein>
<dbReference type="NCBIfam" id="TIGR00021">
    <property type="entry name" value="rpiA"/>
    <property type="match status" value="1"/>
</dbReference>
<proteinExistence type="predicted"/>
<dbReference type="InterPro" id="IPR037171">
    <property type="entry name" value="NagB/RpiA_transferase-like"/>
</dbReference>
<keyword evidence="1 3" id="KW-0413">Isomerase</keyword>
<name>A0A832TC31_9EURY</name>
<comment type="caution">
    <text evidence="3">The sequence shown here is derived from an EMBL/GenBank/DDBJ whole genome shotgun (WGS) entry which is preliminary data.</text>
</comment>
<dbReference type="GO" id="GO:0009052">
    <property type="term" value="P:pentose-phosphate shunt, non-oxidative branch"/>
    <property type="evidence" value="ECO:0007669"/>
    <property type="project" value="InterPro"/>
</dbReference>
<evidence type="ECO:0000256" key="1">
    <source>
        <dbReference type="ARBA" id="ARBA00023235"/>
    </source>
</evidence>
<evidence type="ECO:0000313" key="4">
    <source>
        <dbReference type="Proteomes" id="UP000619545"/>
    </source>
</evidence>
<dbReference type="Pfam" id="PF06026">
    <property type="entry name" value="Rib_5-P_isom_A"/>
    <property type="match status" value="1"/>
</dbReference>
<dbReference type="SUPFAM" id="SSF100950">
    <property type="entry name" value="NagB/RpiA/CoA transferase-like"/>
    <property type="match status" value="1"/>
</dbReference>